<reference evidence="9 10" key="1">
    <citation type="submission" date="2020-09" db="EMBL/GenBank/DDBJ databases">
        <title>The genome sequence of type strain Labrenzia polysiphoniae KACC 19711.</title>
        <authorList>
            <person name="Liu Y."/>
        </authorList>
    </citation>
    <scope>NUCLEOTIDE SEQUENCE [LARGE SCALE GENOMIC DNA]</scope>
    <source>
        <strain evidence="9 10">KACC 19711</strain>
    </source>
</reference>
<feature type="transmembrane region" description="Helical" evidence="7">
    <location>
        <begin position="531"/>
        <end position="552"/>
    </location>
</feature>
<accession>A0ABR9CDC6</accession>
<evidence type="ECO:0000313" key="9">
    <source>
        <dbReference type="EMBL" id="MBD8877847.1"/>
    </source>
</evidence>
<dbReference type="SUPFAM" id="SSF53448">
    <property type="entry name" value="Nucleotide-diphospho-sugar transferases"/>
    <property type="match status" value="1"/>
</dbReference>
<evidence type="ECO:0000313" key="10">
    <source>
        <dbReference type="Proteomes" id="UP000615687"/>
    </source>
</evidence>
<feature type="transmembrane region" description="Helical" evidence="7">
    <location>
        <begin position="498"/>
        <end position="519"/>
    </location>
</feature>
<comment type="caution">
    <text evidence="9">The sequence shown here is derived from an EMBL/GenBank/DDBJ whole genome shotgun (WGS) entry which is preliminary data.</text>
</comment>
<feature type="transmembrane region" description="Helical" evidence="7">
    <location>
        <begin position="168"/>
        <end position="184"/>
    </location>
</feature>
<evidence type="ECO:0000256" key="5">
    <source>
        <dbReference type="ARBA" id="ARBA00022989"/>
    </source>
</evidence>
<evidence type="ECO:0000259" key="8">
    <source>
        <dbReference type="Pfam" id="PF13632"/>
    </source>
</evidence>
<dbReference type="Proteomes" id="UP000615687">
    <property type="component" value="Unassembled WGS sequence"/>
</dbReference>
<dbReference type="SUPFAM" id="SSF160246">
    <property type="entry name" value="EspE N-terminal domain-like"/>
    <property type="match status" value="1"/>
</dbReference>
<dbReference type="Gene3D" id="3.90.550.10">
    <property type="entry name" value="Spore Coat Polysaccharide Biosynthesis Protein SpsA, Chain A"/>
    <property type="match status" value="1"/>
</dbReference>
<keyword evidence="4 7" id="KW-0812">Transmembrane</keyword>
<dbReference type="Pfam" id="PF13632">
    <property type="entry name" value="Glyco_trans_2_3"/>
    <property type="match status" value="1"/>
</dbReference>
<dbReference type="EMBL" id="JACYXJ010000006">
    <property type="protein sequence ID" value="MBD8877847.1"/>
    <property type="molecule type" value="Genomic_DNA"/>
</dbReference>
<protein>
    <submittedName>
        <fullName evidence="9">Glycosyltransferase</fullName>
    </submittedName>
</protein>
<keyword evidence="5 7" id="KW-1133">Transmembrane helix</keyword>
<dbReference type="PANTHER" id="PTHR43867:SF2">
    <property type="entry name" value="CELLULOSE SYNTHASE CATALYTIC SUBUNIT A [UDP-FORMING]"/>
    <property type="match status" value="1"/>
</dbReference>
<dbReference type="InterPro" id="IPR029044">
    <property type="entry name" value="Nucleotide-diphossugar_trans"/>
</dbReference>
<evidence type="ECO:0000256" key="7">
    <source>
        <dbReference type="SAM" id="Phobius"/>
    </source>
</evidence>
<keyword evidence="10" id="KW-1185">Reference proteome</keyword>
<evidence type="ECO:0000256" key="2">
    <source>
        <dbReference type="ARBA" id="ARBA00022676"/>
    </source>
</evidence>
<gene>
    <name evidence="9" type="ORF">IG617_16260</name>
</gene>
<proteinExistence type="predicted"/>
<dbReference type="PANTHER" id="PTHR43867">
    <property type="entry name" value="CELLULOSE SYNTHASE CATALYTIC SUBUNIT A [UDP-FORMING]"/>
    <property type="match status" value="1"/>
</dbReference>
<dbReference type="InterPro" id="IPR037257">
    <property type="entry name" value="T2SS_E_N_sf"/>
</dbReference>
<keyword evidence="2" id="KW-0328">Glycosyltransferase</keyword>
<keyword evidence="3" id="KW-0808">Transferase</keyword>
<keyword evidence="6 7" id="KW-0472">Membrane</keyword>
<feature type="transmembrane region" description="Helical" evidence="7">
    <location>
        <begin position="564"/>
        <end position="585"/>
    </location>
</feature>
<dbReference type="InterPro" id="IPR001173">
    <property type="entry name" value="Glyco_trans_2-like"/>
</dbReference>
<dbReference type="InterPro" id="IPR050321">
    <property type="entry name" value="Glycosyltr_2/OpgH_subfam"/>
</dbReference>
<evidence type="ECO:0000256" key="1">
    <source>
        <dbReference type="ARBA" id="ARBA00004141"/>
    </source>
</evidence>
<evidence type="ECO:0000256" key="3">
    <source>
        <dbReference type="ARBA" id="ARBA00022679"/>
    </source>
</evidence>
<evidence type="ECO:0000256" key="4">
    <source>
        <dbReference type="ARBA" id="ARBA00022692"/>
    </source>
</evidence>
<comment type="subcellular location">
    <subcellularLocation>
        <location evidence="1">Membrane</location>
        <topology evidence="1">Multi-pass membrane protein</topology>
    </subcellularLocation>
</comment>
<sequence length="618" mass="68916">MVVHESYSGELEILRQRGIADSALSAARREAEKIGISAAEYLVKRAIVSEAAIYSALAEHCGVPFVPEMGFRPQSVNSIPLGLGSLDNGPLLVGVSATSPHYVIAPAYSQFTQVRAHLQKFPDLAGQIRISTPSAIRHASTVMNAPSGDLESRFPEFSAKVRFSRTQFVTFAVAFLAFLVGLLMPKAVLFYGLSSLFSMACVLTGLARWQSARATEDDSLDLVLPVALTSPLIRWPAYTVLVPLYREARIVPELVEGLRRLDYPTSRLEIKFLLEKEDKETREAFAGHLDPHMHVVVVPDGFPRTKPRALAYGLELAQGEFITIFDAEDQPQPDQLKKAALFFSLGPKELACLQARLAIDNFDESFFSRQYALEYACLFDQLIPWFHQLSWPFPLGGTSNHFRRSILDSVGGWDKYNVTEDADLGIRLARFGYICGVLPSTTYEEAPLQWRAWLSQRARWYKGWLQTLCVHLRDPGRTCQEIGLTRLMAISSMIGGSFVMMALHPFVVLACLGYVSGLLPWPSSHGFAGELYLALCTCGALFGYIGAAFATLRAGRRRGYRPNFSDIALLPVYWLFTSLAFYRAVWEFAVKPFEWNKTEHGLSRQRVKSGKGKTNWSG</sequence>
<name>A0ABR9CDC6_9HYPH</name>
<organism evidence="9 10">
    <name type="scientific">Roseibium polysiphoniae</name>
    <dbReference type="NCBI Taxonomy" id="2571221"/>
    <lineage>
        <taxon>Bacteria</taxon>
        <taxon>Pseudomonadati</taxon>
        <taxon>Pseudomonadota</taxon>
        <taxon>Alphaproteobacteria</taxon>
        <taxon>Hyphomicrobiales</taxon>
        <taxon>Stappiaceae</taxon>
        <taxon>Roseibium</taxon>
    </lineage>
</organism>
<evidence type="ECO:0000256" key="6">
    <source>
        <dbReference type="ARBA" id="ARBA00023136"/>
    </source>
</evidence>
<feature type="domain" description="Glycosyltransferase 2-like" evidence="8">
    <location>
        <begin position="321"/>
        <end position="513"/>
    </location>
</feature>